<dbReference type="Pfam" id="PF00459">
    <property type="entry name" value="Inositol_P"/>
    <property type="match status" value="1"/>
</dbReference>
<dbReference type="Gene3D" id="3.30.540.10">
    <property type="entry name" value="Fructose-1,6-Bisphosphatase, subunit A, domain 1"/>
    <property type="match status" value="1"/>
</dbReference>
<dbReference type="InterPro" id="IPR000760">
    <property type="entry name" value="Inositol_monophosphatase-like"/>
</dbReference>
<evidence type="ECO:0000313" key="3">
    <source>
        <dbReference type="Proteomes" id="UP001524547"/>
    </source>
</evidence>
<proteinExistence type="inferred from homology"/>
<dbReference type="PRINTS" id="PR00377">
    <property type="entry name" value="IMPHPHTASES"/>
</dbReference>
<dbReference type="Gene3D" id="3.40.190.80">
    <property type="match status" value="1"/>
</dbReference>
<accession>A0ABT1VYN3</accession>
<name>A0ABT1VYN3_9PROT</name>
<dbReference type="RefSeq" id="WP_422920247.1">
    <property type="nucleotide sequence ID" value="NZ_JAMZEJ010000006.1"/>
</dbReference>
<dbReference type="EMBL" id="JAMZEJ010000006">
    <property type="protein sequence ID" value="MCQ8241456.1"/>
    <property type="molecule type" value="Genomic_DNA"/>
</dbReference>
<keyword evidence="3" id="KW-1185">Reference proteome</keyword>
<gene>
    <name evidence="2" type="ORF">NFI88_11475</name>
</gene>
<protein>
    <submittedName>
        <fullName evidence="2">Inositol monophosphatase</fullName>
    </submittedName>
</protein>
<comment type="caution">
    <text evidence="2">The sequence shown here is derived from an EMBL/GenBank/DDBJ whole genome shotgun (WGS) entry which is preliminary data.</text>
</comment>
<dbReference type="PANTHER" id="PTHR20854:SF4">
    <property type="entry name" value="INOSITOL-1-MONOPHOSPHATASE-RELATED"/>
    <property type="match status" value="1"/>
</dbReference>
<reference evidence="2 3" key="1">
    <citation type="submission" date="2022-06" db="EMBL/GenBank/DDBJ databases">
        <title>Rhizosaccharibacter gen. nov. sp. nov. KSS12, endophytic bacteria isolated from sugarcane.</title>
        <authorList>
            <person name="Pitiwittayakul N."/>
        </authorList>
    </citation>
    <scope>NUCLEOTIDE SEQUENCE [LARGE SCALE GENOMIC DNA]</scope>
    <source>
        <strain evidence="2 3">KSS12</strain>
    </source>
</reference>
<dbReference type="SUPFAM" id="SSF56655">
    <property type="entry name" value="Carbohydrate phosphatase"/>
    <property type="match status" value="1"/>
</dbReference>
<evidence type="ECO:0000256" key="1">
    <source>
        <dbReference type="ARBA" id="ARBA00009759"/>
    </source>
</evidence>
<comment type="similarity">
    <text evidence="1">Belongs to the inositol monophosphatase superfamily.</text>
</comment>
<dbReference type="PANTHER" id="PTHR20854">
    <property type="entry name" value="INOSITOL MONOPHOSPHATASE"/>
    <property type="match status" value="1"/>
</dbReference>
<dbReference type="Proteomes" id="UP001524547">
    <property type="component" value="Unassembled WGS sequence"/>
</dbReference>
<organism evidence="2 3">
    <name type="scientific">Rhizosaccharibacter radicis</name>
    <dbReference type="NCBI Taxonomy" id="2782605"/>
    <lineage>
        <taxon>Bacteria</taxon>
        <taxon>Pseudomonadati</taxon>
        <taxon>Pseudomonadota</taxon>
        <taxon>Alphaproteobacteria</taxon>
        <taxon>Acetobacterales</taxon>
        <taxon>Acetobacteraceae</taxon>
        <taxon>Rhizosaccharibacter</taxon>
    </lineage>
</organism>
<evidence type="ECO:0000313" key="2">
    <source>
        <dbReference type="EMBL" id="MCQ8241456.1"/>
    </source>
</evidence>
<sequence>MRAAARSEIMPHFRRLDTDAVRAKTGPCDLVTVADEAAETVISEGLRRLHPGAAVVGEEAASADRSLLERLVDADLAFTVDPIDGTSNFAAGVPMFGVMVSALVRGEVVGAVIHDPVCDDAMMALRGEGAWLERPDGDRVDLRVAPPVSPDAMTGNASWRHLPPTLRDRVALSLPRVLASWDYRCAAHEYRMLASGHCHFLLFNGLMPWDHLPGWLLHSEAGGYGAHFDGSPFRPGTLDGGLLYAPDRDSWLALREVLFGDAV</sequence>